<feature type="transmembrane region" description="Helical" evidence="2">
    <location>
        <begin position="235"/>
        <end position="263"/>
    </location>
</feature>
<dbReference type="EMBL" id="JARIHO010000053">
    <property type="protein sequence ID" value="KAJ7320827.1"/>
    <property type="molecule type" value="Genomic_DNA"/>
</dbReference>
<dbReference type="AlphaFoldDB" id="A0AAD6ZFK7"/>
<sequence length="299" mass="34007">MEFEVLCPGCALDVSIIRPTPLGFLHRPSHAQLYRARAQRHQDFKRSTRQYSPRDRCERVSDSPLSFQGPQCSHPVRDRSLARLVFPQQPRPQDSLDAAVRSNTAEDQINESNSSLISRIEDLEKELITPWRAINTLLVLGLGVYKAVGTYQGQTTGPPTVDWIGNLVWATIVYWVSLYEPLVDDDPDSEELLVWIFCRDLSGIFPTFPELFFVAAVITGSFKLLALFIRPEPQFSVFLCVFISLVVALVCGIAALILCLCLLPELGSLLAKWRRHIPPFFRILPFDSSNWMIFDIRWT</sequence>
<keyword evidence="2" id="KW-0812">Transmembrane</keyword>
<protein>
    <submittedName>
        <fullName evidence="3">Uncharacterized protein</fullName>
    </submittedName>
</protein>
<feature type="compositionally biased region" description="Basic and acidic residues" evidence="1">
    <location>
        <begin position="40"/>
        <end position="61"/>
    </location>
</feature>
<comment type="caution">
    <text evidence="3">The sequence shown here is derived from an EMBL/GenBank/DDBJ whole genome shotgun (WGS) entry which is preliminary data.</text>
</comment>
<keyword evidence="2" id="KW-1133">Transmembrane helix</keyword>
<evidence type="ECO:0000256" key="1">
    <source>
        <dbReference type="SAM" id="MobiDB-lite"/>
    </source>
</evidence>
<evidence type="ECO:0000313" key="3">
    <source>
        <dbReference type="EMBL" id="KAJ7320827.1"/>
    </source>
</evidence>
<evidence type="ECO:0000256" key="2">
    <source>
        <dbReference type="SAM" id="Phobius"/>
    </source>
</evidence>
<keyword evidence="4" id="KW-1185">Reference proteome</keyword>
<proteinExistence type="predicted"/>
<evidence type="ECO:0000313" key="4">
    <source>
        <dbReference type="Proteomes" id="UP001218218"/>
    </source>
</evidence>
<name>A0AAD6ZFK7_9AGAR</name>
<feature type="transmembrane region" description="Helical" evidence="2">
    <location>
        <begin position="211"/>
        <end position="229"/>
    </location>
</feature>
<dbReference type="Proteomes" id="UP001218218">
    <property type="component" value="Unassembled WGS sequence"/>
</dbReference>
<organism evidence="3 4">
    <name type="scientific">Mycena albidolilacea</name>
    <dbReference type="NCBI Taxonomy" id="1033008"/>
    <lineage>
        <taxon>Eukaryota</taxon>
        <taxon>Fungi</taxon>
        <taxon>Dikarya</taxon>
        <taxon>Basidiomycota</taxon>
        <taxon>Agaricomycotina</taxon>
        <taxon>Agaricomycetes</taxon>
        <taxon>Agaricomycetidae</taxon>
        <taxon>Agaricales</taxon>
        <taxon>Marasmiineae</taxon>
        <taxon>Mycenaceae</taxon>
        <taxon>Mycena</taxon>
    </lineage>
</organism>
<feature type="region of interest" description="Disordered" evidence="1">
    <location>
        <begin position="39"/>
        <end position="73"/>
    </location>
</feature>
<gene>
    <name evidence="3" type="ORF">DFH08DRAFT_819083</name>
</gene>
<keyword evidence="2" id="KW-0472">Membrane</keyword>
<accession>A0AAD6ZFK7</accession>
<reference evidence="3" key="1">
    <citation type="submission" date="2023-03" db="EMBL/GenBank/DDBJ databases">
        <title>Massive genome expansion in bonnet fungi (Mycena s.s.) driven by repeated elements and novel gene families across ecological guilds.</title>
        <authorList>
            <consortium name="Lawrence Berkeley National Laboratory"/>
            <person name="Harder C.B."/>
            <person name="Miyauchi S."/>
            <person name="Viragh M."/>
            <person name="Kuo A."/>
            <person name="Thoen E."/>
            <person name="Andreopoulos B."/>
            <person name="Lu D."/>
            <person name="Skrede I."/>
            <person name="Drula E."/>
            <person name="Henrissat B."/>
            <person name="Morin E."/>
            <person name="Kohler A."/>
            <person name="Barry K."/>
            <person name="LaButti K."/>
            <person name="Morin E."/>
            <person name="Salamov A."/>
            <person name="Lipzen A."/>
            <person name="Mereny Z."/>
            <person name="Hegedus B."/>
            <person name="Baldrian P."/>
            <person name="Stursova M."/>
            <person name="Weitz H."/>
            <person name="Taylor A."/>
            <person name="Grigoriev I.V."/>
            <person name="Nagy L.G."/>
            <person name="Martin F."/>
            <person name="Kauserud H."/>
        </authorList>
    </citation>
    <scope>NUCLEOTIDE SEQUENCE</scope>
    <source>
        <strain evidence="3">CBHHK002</strain>
    </source>
</reference>